<comment type="caution">
    <text evidence="8">The sequence shown here is derived from an EMBL/GenBank/DDBJ whole genome shotgun (WGS) entry which is preliminary data.</text>
</comment>
<evidence type="ECO:0000256" key="4">
    <source>
        <dbReference type="ARBA" id="ARBA00022827"/>
    </source>
</evidence>
<evidence type="ECO:0000256" key="6">
    <source>
        <dbReference type="ARBA" id="ARBA00023033"/>
    </source>
</evidence>
<dbReference type="EMBL" id="JAXOVC010000008">
    <property type="protein sequence ID" value="KAK4497945.1"/>
    <property type="molecule type" value="Genomic_DNA"/>
</dbReference>
<gene>
    <name evidence="8" type="ORF">PRZ48_010601</name>
</gene>
<evidence type="ECO:0000256" key="1">
    <source>
        <dbReference type="ARBA" id="ARBA00001974"/>
    </source>
</evidence>
<dbReference type="SUPFAM" id="SSF51905">
    <property type="entry name" value="FAD/NAD(P)-binding domain"/>
    <property type="match status" value="1"/>
</dbReference>
<dbReference type="Proteomes" id="UP001305779">
    <property type="component" value="Unassembled WGS sequence"/>
</dbReference>
<comment type="cofactor">
    <cofactor evidence="1">
        <name>FAD</name>
        <dbReference type="ChEBI" id="CHEBI:57692"/>
    </cofactor>
</comment>
<evidence type="ECO:0000313" key="9">
    <source>
        <dbReference type="Proteomes" id="UP001305779"/>
    </source>
</evidence>
<proteinExistence type="inferred from homology"/>
<keyword evidence="9" id="KW-1185">Reference proteome</keyword>
<dbReference type="PANTHER" id="PTHR13789">
    <property type="entry name" value="MONOOXYGENASE"/>
    <property type="match status" value="1"/>
</dbReference>
<evidence type="ECO:0000256" key="3">
    <source>
        <dbReference type="ARBA" id="ARBA00022630"/>
    </source>
</evidence>
<evidence type="ECO:0000259" key="7">
    <source>
        <dbReference type="Pfam" id="PF01494"/>
    </source>
</evidence>
<evidence type="ECO:0000256" key="5">
    <source>
        <dbReference type="ARBA" id="ARBA00023002"/>
    </source>
</evidence>
<evidence type="ECO:0000256" key="2">
    <source>
        <dbReference type="ARBA" id="ARBA00007992"/>
    </source>
</evidence>
<dbReference type="InterPro" id="IPR050493">
    <property type="entry name" value="FAD-dep_Monooxygenase_BioMet"/>
</dbReference>
<dbReference type="PANTHER" id="PTHR13789:SF315">
    <property type="entry name" value="FAD-DEPENDENT MONOOXYGENASE MDPD"/>
    <property type="match status" value="1"/>
</dbReference>
<evidence type="ECO:0000313" key="8">
    <source>
        <dbReference type="EMBL" id="KAK4497945.1"/>
    </source>
</evidence>
<reference evidence="8 9" key="1">
    <citation type="journal article" date="2023" name="G3 (Bethesda)">
        <title>A chromosome-level genome assembly of Zasmidium syzygii isolated from banana leaves.</title>
        <authorList>
            <person name="van Westerhoven A.C."/>
            <person name="Mehrabi R."/>
            <person name="Talebi R."/>
            <person name="Steentjes M.B.F."/>
            <person name="Corcolon B."/>
            <person name="Chong P.A."/>
            <person name="Kema G.H.J."/>
            <person name="Seidl M.F."/>
        </authorList>
    </citation>
    <scope>NUCLEOTIDE SEQUENCE [LARGE SCALE GENOMIC DNA]</scope>
    <source>
        <strain evidence="8 9">P124</strain>
    </source>
</reference>
<keyword evidence="4" id="KW-0274">FAD</keyword>
<keyword evidence="5" id="KW-0560">Oxidoreductase</keyword>
<dbReference type="InterPro" id="IPR036188">
    <property type="entry name" value="FAD/NAD-bd_sf"/>
</dbReference>
<dbReference type="Gene3D" id="3.50.50.60">
    <property type="entry name" value="FAD/NAD(P)-binding domain"/>
    <property type="match status" value="1"/>
</dbReference>
<comment type="similarity">
    <text evidence="2">Belongs to the paxM FAD-dependent monooxygenase family.</text>
</comment>
<feature type="domain" description="FAD-binding" evidence="7">
    <location>
        <begin position="15"/>
        <end position="353"/>
    </location>
</feature>
<name>A0ABR0E932_ZASCE</name>
<sequence length="468" mass="51686">MGSLDVQRDPPTGISVLISGAGVGGLTSALEFWRKGCEVRVLERAKESLTTGDTFQIGPSTRHMFQHWPHLNKRHDEVKYNPLFCKSKHTGERLMKPVEFASIITPDKDGNRPTTATHSRPKFHMVLLEQLERVGIEIEFGKEVVDYYEDVEAARAGVVLKDGSKEEADVVIAADGLRGKSWGLIAGAPVPARSSGSAVFRAAYPVKLAIKDPEVAKRFPLEEDGTSVFELWMGPGMFATFWRNDDSMMWSITHPDEGTAEESWNHKVSPQTAVDYAKTVPGWAEVANKVIMATPPDVLIDWKLMWRDPQPSWVSPGGYVVQLGDAAHTFLPSSGNGATQAIEDSASLAACVAIAGKQRIPDALRVHNLLRFERVSFLQAMGVARRDARTSKNGKQEEPLMPGMWLWGHDPEAYAEENFEKALAHIKDGAPFKSTNRPANIEYKPWTIDSLSEALEKGEPTILSGDWS</sequence>
<protein>
    <recommendedName>
        <fullName evidence="7">FAD-binding domain-containing protein</fullName>
    </recommendedName>
</protein>
<keyword evidence="3" id="KW-0285">Flavoprotein</keyword>
<keyword evidence="6" id="KW-0503">Monooxygenase</keyword>
<accession>A0ABR0E932</accession>
<dbReference type="PRINTS" id="PR00420">
    <property type="entry name" value="RNGMNOXGNASE"/>
</dbReference>
<dbReference type="Pfam" id="PF01494">
    <property type="entry name" value="FAD_binding_3"/>
    <property type="match status" value="1"/>
</dbReference>
<organism evidence="8 9">
    <name type="scientific">Zasmidium cellare</name>
    <name type="common">Wine cellar mold</name>
    <name type="synonym">Racodium cellare</name>
    <dbReference type="NCBI Taxonomy" id="395010"/>
    <lineage>
        <taxon>Eukaryota</taxon>
        <taxon>Fungi</taxon>
        <taxon>Dikarya</taxon>
        <taxon>Ascomycota</taxon>
        <taxon>Pezizomycotina</taxon>
        <taxon>Dothideomycetes</taxon>
        <taxon>Dothideomycetidae</taxon>
        <taxon>Mycosphaerellales</taxon>
        <taxon>Mycosphaerellaceae</taxon>
        <taxon>Zasmidium</taxon>
    </lineage>
</organism>
<dbReference type="InterPro" id="IPR002938">
    <property type="entry name" value="FAD-bd"/>
</dbReference>